<evidence type="ECO:0000313" key="2">
    <source>
        <dbReference type="EMBL" id="CZR56802.1"/>
    </source>
</evidence>
<gene>
    <name evidence="2" type="ORF">PAC_06691</name>
</gene>
<keyword evidence="1" id="KW-0472">Membrane</keyword>
<evidence type="ECO:0000313" key="3">
    <source>
        <dbReference type="Proteomes" id="UP000184330"/>
    </source>
</evidence>
<protein>
    <submittedName>
        <fullName evidence="2">Uncharacterized protein</fullName>
    </submittedName>
</protein>
<accession>A0A1L7WVK1</accession>
<dbReference type="Proteomes" id="UP000184330">
    <property type="component" value="Unassembled WGS sequence"/>
</dbReference>
<keyword evidence="3" id="KW-1185">Reference proteome</keyword>
<dbReference type="OrthoDB" id="3545575at2759"/>
<proteinExistence type="predicted"/>
<reference evidence="2 3" key="1">
    <citation type="submission" date="2016-03" db="EMBL/GenBank/DDBJ databases">
        <authorList>
            <person name="Ploux O."/>
        </authorList>
    </citation>
    <scope>NUCLEOTIDE SEQUENCE [LARGE SCALE GENOMIC DNA]</scope>
    <source>
        <strain evidence="2 3">UAMH 11012</strain>
    </source>
</reference>
<evidence type="ECO:0000256" key="1">
    <source>
        <dbReference type="SAM" id="Phobius"/>
    </source>
</evidence>
<dbReference type="AlphaFoldDB" id="A0A1L7WVK1"/>
<keyword evidence="1" id="KW-0812">Transmembrane</keyword>
<dbReference type="EMBL" id="FJOG01000008">
    <property type="protein sequence ID" value="CZR56802.1"/>
    <property type="molecule type" value="Genomic_DNA"/>
</dbReference>
<keyword evidence="1" id="KW-1133">Transmembrane helix</keyword>
<organism evidence="2 3">
    <name type="scientific">Phialocephala subalpina</name>
    <dbReference type="NCBI Taxonomy" id="576137"/>
    <lineage>
        <taxon>Eukaryota</taxon>
        <taxon>Fungi</taxon>
        <taxon>Dikarya</taxon>
        <taxon>Ascomycota</taxon>
        <taxon>Pezizomycotina</taxon>
        <taxon>Leotiomycetes</taxon>
        <taxon>Helotiales</taxon>
        <taxon>Mollisiaceae</taxon>
        <taxon>Phialocephala</taxon>
        <taxon>Phialocephala fortinii species complex</taxon>
    </lineage>
</organism>
<feature type="transmembrane region" description="Helical" evidence="1">
    <location>
        <begin position="111"/>
        <end position="135"/>
    </location>
</feature>
<feature type="transmembrane region" description="Helical" evidence="1">
    <location>
        <begin position="141"/>
        <end position="164"/>
    </location>
</feature>
<name>A0A1L7WVK1_9HELO</name>
<sequence>MPTSAASSGAAASTGAASIQLLGSYLLFWKPIAEVATLSTNSTHDLEKQQGTRQVFVTDRRKDLELTAAFYDPQPLAIAQDFVKGNARFAIDSTLLGVGKDVLLVGLRMNWIGVFFLVILNLFVCLGSGITVGYLTRRVDLGVAVTSGVAAVVACIQAVLAFLYK</sequence>